<dbReference type="STRING" id="4846.A0A367KKB9"/>
<keyword evidence="9" id="KW-0175">Coiled coil</keyword>
<keyword evidence="7" id="KW-0446">Lipid-binding</keyword>
<evidence type="ECO:0000313" key="11">
    <source>
        <dbReference type="EMBL" id="RCI02617.1"/>
    </source>
</evidence>
<keyword evidence="5" id="KW-0653">Protein transport</keyword>
<sequence length="491" mass="57165">MFKTSACQCTIQKWIEEQELVVKIIYAEKSQTDNHSFIVYTIQTQDMKEIKRRYSEFESLRKSLVRLYPVLLVPPIPEKHSITEYTRKDENIGVINKRKRMLERFLVRISDHPILRQEHVFHRFIHGNESWNDILTSAPLSDLPKDPLLPGVTLSQPNSVIPIPPSSYILKIPHPAFERAEINVNKTMQDKGIKLDRSQKNILKRLTDLSNDYTELGSVYNALSLYEPSGVLSGFIEKLGQVVDDSCSSTHEMIRDLEIECAEHIQDYSQYIQITQQALRYRHMKQAQVELIQDTLDQRHVVLDSLVRKQDESNKLKSELDSLSITPQELKEDEEDDFLDTESIEDGFAAVIKEDIKKSEEEYDYPASATLSTVRSSKEHIKKWSSTKKLFSAFSFTFQGMIDSDPEQTRQNQIMKTRETIRQLENAKQSTSQELVDMSSLLEEELKRLEDQQNKELKSILVSFAKIHLAYCERNMMCWKKIRNEVNELNQ</sequence>
<dbReference type="InterPro" id="IPR001683">
    <property type="entry name" value="PX_dom"/>
</dbReference>
<evidence type="ECO:0000259" key="10">
    <source>
        <dbReference type="PROSITE" id="PS50195"/>
    </source>
</evidence>
<keyword evidence="6" id="KW-0072">Autophagy</keyword>
<evidence type="ECO:0000256" key="8">
    <source>
        <dbReference type="ARBA" id="ARBA00023136"/>
    </source>
</evidence>
<dbReference type="AlphaFoldDB" id="A0A367KKB9"/>
<dbReference type="InterPro" id="IPR044106">
    <property type="entry name" value="PX_Snx41/Atg20"/>
</dbReference>
<keyword evidence="4" id="KW-0967">Endosome</keyword>
<protein>
    <submittedName>
        <fullName evidence="11">Autophagy-protein 20</fullName>
    </submittedName>
</protein>
<dbReference type="OrthoDB" id="289314at2759"/>
<dbReference type="Proteomes" id="UP000253551">
    <property type="component" value="Unassembled WGS sequence"/>
</dbReference>
<dbReference type="InterPro" id="IPR051079">
    <property type="entry name" value="Sorting_Nexin_Autophagy"/>
</dbReference>
<dbReference type="PANTHER" id="PTHR46979">
    <property type="entry name" value="SORTING NEXIN-41"/>
    <property type="match status" value="1"/>
</dbReference>
<evidence type="ECO:0000256" key="7">
    <source>
        <dbReference type="ARBA" id="ARBA00023121"/>
    </source>
</evidence>
<dbReference type="GO" id="GO:0006914">
    <property type="term" value="P:autophagy"/>
    <property type="evidence" value="ECO:0007669"/>
    <property type="project" value="UniProtKB-KW"/>
</dbReference>
<dbReference type="CDD" id="cd06867">
    <property type="entry name" value="PX_SNX41_42"/>
    <property type="match status" value="1"/>
</dbReference>
<gene>
    <name evidence="11" type="primary">ATG20_4</name>
    <name evidence="11" type="ORF">CU098_010799</name>
</gene>
<dbReference type="GO" id="GO:0010008">
    <property type="term" value="C:endosome membrane"/>
    <property type="evidence" value="ECO:0007669"/>
    <property type="project" value="UniProtKB-SubCell"/>
</dbReference>
<keyword evidence="12" id="KW-1185">Reference proteome</keyword>
<dbReference type="EMBL" id="PJQM01001324">
    <property type="protein sequence ID" value="RCI02617.1"/>
    <property type="molecule type" value="Genomic_DNA"/>
</dbReference>
<dbReference type="PANTHER" id="PTHR46979:SF2">
    <property type="entry name" value="SORTING NEXIN-41"/>
    <property type="match status" value="1"/>
</dbReference>
<comment type="caution">
    <text evidence="11">The sequence shown here is derived from an EMBL/GenBank/DDBJ whole genome shotgun (WGS) entry which is preliminary data.</text>
</comment>
<evidence type="ECO:0000256" key="6">
    <source>
        <dbReference type="ARBA" id="ARBA00023006"/>
    </source>
</evidence>
<dbReference type="Gene3D" id="1.20.1270.60">
    <property type="entry name" value="Arfaptin homology (AH) domain/BAR domain"/>
    <property type="match status" value="1"/>
</dbReference>
<evidence type="ECO:0000256" key="4">
    <source>
        <dbReference type="ARBA" id="ARBA00022753"/>
    </source>
</evidence>
<dbReference type="GO" id="GO:0035091">
    <property type="term" value="F:phosphatidylinositol binding"/>
    <property type="evidence" value="ECO:0007669"/>
    <property type="project" value="InterPro"/>
</dbReference>
<dbReference type="SMART" id="SM00312">
    <property type="entry name" value="PX"/>
    <property type="match status" value="1"/>
</dbReference>
<organism evidence="11 12">
    <name type="scientific">Rhizopus stolonifer</name>
    <name type="common">Rhizopus nigricans</name>
    <dbReference type="NCBI Taxonomy" id="4846"/>
    <lineage>
        <taxon>Eukaryota</taxon>
        <taxon>Fungi</taxon>
        <taxon>Fungi incertae sedis</taxon>
        <taxon>Mucoromycota</taxon>
        <taxon>Mucoromycotina</taxon>
        <taxon>Mucoromycetes</taxon>
        <taxon>Mucorales</taxon>
        <taxon>Mucorineae</taxon>
        <taxon>Rhizopodaceae</taxon>
        <taxon>Rhizopus</taxon>
    </lineage>
</organism>
<dbReference type="Pfam" id="PF00787">
    <property type="entry name" value="PX"/>
    <property type="match status" value="1"/>
</dbReference>
<keyword evidence="8" id="KW-0472">Membrane</keyword>
<evidence type="ECO:0000256" key="2">
    <source>
        <dbReference type="ARBA" id="ARBA00010883"/>
    </source>
</evidence>
<accession>A0A367KKB9</accession>
<dbReference type="SUPFAM" id="SSF64268">
    <property type="entry name" value="PX domain"/>
    <property type="match status" value="1"/>
</dbReference>
<evidence type="ECO:0000256" key="1">
    <source>
        <dbReference type="ARBA" id="ARBA00004481"/>
    </source>
</evidence>
<dbReference type="InterPro" id="IPR036871">
    <property type="entry name" value="PX_dom_sf"/>
</dbReference>
<evidence type="ECO:0000256" key="5">
    <source>
        <dbReference type="ARBA" id="ARBA00022927"/>
    </source>
</evidence>
<evidence type="ECO:0000313" key="12">
    <source>
        <dbReference type="Proteomes" id="UP000253551"/>
    </source>
</evidence>
<comment type="subcellular location">
    <subcellularLocation>
        <location evidence="1">Endosome membrane</location>
        <topology evidence="1">Peripheral membrane protein</topology>
    </subcellularLocation>
</comment>
<dbReference type="InterPro" id="IPR027267">
    <property type="entry name" value="AH/BAR_dom_sf"/>
</dbReference>
<dbReference type="GO" id="GO:0015031">
    <property type="term" value="P:protein transport"/>
    <property type="evidence" value="ECO:0007669"/>
    <property type="project" value="UniProtKB-KW"/>
</dbReference>
<comment type="similarity">
    <text evidence="2">Belongs to the sorting nexin family.</text>
</comment>
<dbReference type="GO" id="GO:0042147">
    <property type="term" value="P:retrograde transport, endosome to Golgi"/>
    <property type="evidence" value="ECO:0007669"/>
    <property type="project" value="InterPro"/>
</dbReference>
<proteinExistence type="inferred from homology"/>
<feature type="coiled-coil region" evidence="9">
    <location>
        <begin position="414"/>
        <end position="459"/>
    </location>
</feature>
<evidence type="ECO:0000256" key="9">
    <source>
        <dbReference type="SAM" id="Coils"/>
    </source>
</evidence>
<name>A0A367KKB9_RHIST</name>
<dbReference type="Gene3D" id="3.30.1520.10">
    <property type="entry name" value="Phox-like domain"/>
    <property type="match status" value="1"/>
</dbReference>
<reference evidence="11 12" key="1">
    <citation type="journal article" date="2018" name="G3 (Bethesda)">
        <title>Phylogenetic and Phylogenomic Definition of Rhizopus Species.</title>
        <authorList>
            <person name="Gryganskyi A.P."/>
            <person name="Golan J."/>
            <person name="Dolatabadi S."/>
            <person name="Mondo S."/>
            <person name="Robb S."/>
            <person name="Idnurm A."/>
            <person name="Muszewska A."/>
            <person name="Steczkiewicz K."/>
            <person name="Masonjones S."/>
            <person name="Liao H.L."/>
            <person name="Gajdeczka M.T."/>
            <person name="Anike F."/>
            <person name="Vuek A."/>
            <person name="Anishchenko I.M."/>
            <person name="Voigt K."/>
            <person name="de Hoog G.S."/>
            <person name="Smith M.E."/>
            <person name="Heitman J."/>
            <person name="Vilgalys R."/>
            <person name="Stajich J.E."/>
        </authorList>
    </citation>
    <scope>NUCLEOTIDE SEQUENCE [LARGE SCALE GENOMIC DNA]</scope>
    <source>
        <strain evidence="11 12">LSU 92-RS-03</strain>
    </source>
</reference>
<dbReference type="PROSITE" id="PS50195">
    <property type="entry name" value="PX"/>
    <property type="match status" value="1"/>
</dbReference>
<feature type="domain" description="PX" evidence="10">
    <location>
        <begin position="16"/>
        <end position="131"/>
    </location>
</feature>
<evidence type="ECO:0000256" key="3">
    <source>
        <dbReference type="ARBA" id="ARBA00022448"/>
    </source>
</evidence>
<keyword evidence="3" id="KW-0813">Transport</keyword>
<dbReference type="GO" id="GO:0005829">
    <property type="term" value="C:cytosol"/>
    <property type="evidence" value="ECO:0007669"/>
    <property type="project" value="GOC"/>
</dbReference>